<accession>A0A1B2JI03</accession>
<evidence type="ECO:0000259" key="11">
    <source>
        <dbReference type="Pfam" id="PF18097"/>
    </source>
</evidence>
<dbReference type="OrthoDB" id="391137at2759"/>
<dbReference type="InterPro" id="IPR044538">
    <property type="entry name" value="Vta1-like"/>
</dbReference>
<evidence type="ECO:0000256" key="6">
    <source>
        <dbReference type="ARBA" id="ARBA00022753"/>
    </source>
</evidence>
<dbReference type="Gene3D" id="1.20.5.420">
    <property type="entry name" value="Immunoglobulin FC, subunit C"/>
    <property type="match status" value="1"/>
</dbReference>
<keyword evidence="8" id="KW-0472">Membrane</keyword>
<dbReference type="InterPro" id="IPR039431">
    <property type="entry name" value="Vta1/CALS_N"/>
</dbReference>
<evidence type="ECO:0000256" key="7">
    <source>
        <dbReference type="ARBA" id="ARBA00022927"/>
    </source>
</evidence>
<keyword evidence="13" id="KW-1185">Reference proteome</keyword>
<protein>
    <submittedName>
        <fullName evidence="12">BA75_04687T0</fullName>
    </submittedName>
</protein>
<proteinExistence type="inferred from homology"/>
<feature type="compositionally biased region" description="Low complexity" evidence="9">
    <location>
        <begin position="277"/>
        <end position="293"/>
    </location>
</feature>
<keyword evidence="6" id="KW-0967">Endosome</keyword>
<evidence type="ECO:0000259" key="10">
    <source>
        <dbReference type="Pfam" id="PF04652"/>
    </source>
</evidence>
<keyword evidence="4" id="KW-0813">Transport</keyword>
<feature type="region of interest" description="Disordered" evidence="9">
    <location>
        <begin position="183"/>
        <end position="229"/>
    </location>
</feature>
<keyword evidence="7" id="KW-0653">Protein transport</keyword>
<gene>
    <name evidence="12" type="ORF">ATY40_BA7504687</name>
</gene>
<name>A0A1B2JI03_PICPA</name>
<evidence type="ECO:0000256" key="3">
    <source>
        <dbReference type="ARBA" id="ARBA00007895"/>
    </source>
</evidence>
<evidence type="ECO:0000313" key="12">
    <source>
        <dbReference type="EMBL" id="ANZ77531.1"/>
    </source>
</evidence>
<dbReference type="GO" id="GO:0010008">
    <property type="term" value="C:endosome membrane"/>
    <property type="evidence" value="ECO:0007669"/>
    <property type="project" value="UniProtKB-SubCell"/>
</dbReference>
<dbReference type="PANTHER" id="PTHR46009">
    <property type="entry name" value="VACUOLAR PROTEIN SORTING-ASSOCIATED PROTEIN VTA1 HOMOLOG"/>
    <property type="match status" value="1"/>
</dbReference>
<dbReference type="Proteomes" id="UP000094565">
    <property type="component" value="Chromosome 4"/>
</dbReference>
<evidence type="ECO:0000256" key="4">
    <source>
        <dbReference type="ARBA" id="ARBA00022448"/>
    </source>
</evidence>
<dbReference type="PANTHER" id="PTHR46009:SF1">
    <property type="entry name" value="VACUOLAR PROTEIN SORTING-ASSOCIATED PROTEIN VTA1 HOMOLOG"/>
    <property type="match status" value="1"/>
</dbReference>
<keyword evidence="5" id="KW-0963">Cytoplasm</keyword>
<evidence type="ECO:0000256" key="1">
    <source>
        <dbReference type="ARBA" id="ARBA00004481"/>
    </source>
</evidence>
<dbReference type="AlphaFoldDB" id="A0A1B2JI03"/>
<comment type="subcellular location">
    <subcellularLocation>
        <location evidence="2">Cytoplasm</location>
    </subcellularLocation>
    <subcellularLocation>
        <location evidence="1">Endosome membrane</location>
        <topology evidence="1">Peripheral membrane protein</topology>
    </subcellularLocation>
</comment>
<comment type="similarity">
    <text evidence="3">Belongs to the VTA1 family.</text>
</comment>
<sequence length="363" mass="39913">MSELPETPESISKLVSPLLKRAAEVKLVDPAVAYFCLLHAAESILNKGLHQTSDEVAKFAMTLLDQVEKTKSEASEDLLELFNNQEAGFLHTEQFAVAVFNKAFLDVRNKTTTKATIDKFRASLVFFDLLNLWDFPLSDETLMKVKYAKYHAARILKAYKAGQDPNDYVLDSQSNDDIQDESIDITNQRNQTKEDTKSVLSISSQEHSPDLQGKSPSPDLPSPPKFIKDNQNIVGDAALPSAPTFIKGDDAMFPKTPSFIDSSHNSKKTEITPEDAPAPSAPIIPKSPAAVKPVPSPAAPPPRTKKQSHLGAQDIKEILDTEESITKAQKHAKYAISALNYEDVSTATKELELALKLLKSLSQ</sequence>
<evidence type="ECO:0000256" key="8">
    <source>
        <dbReference type="ARBA" id="ARBA00023136"/>
    </source>
</evidence>
<feature type="domain" description="Vta1/callose synthase N-terminal" evidence="10">
    <location>
        <begin position="15"/>
        <end position="160"/>
    </location>
</feature>
<evidence type="ECO:0000256" key="5">
    <source>
        <dbReference type="ARBA" id="ARBA00022490"/>
    </source>
</evidence>
<reference evidence="12 13" key="1">
    <citation type="submission" date="2016-02" db="EMBL/GenBank/DDBJ databases">
        <title>Comparative genomic and transcriptomic foundation for Pichia pastoris.</title>
        <authorList>
            <person name="Love K.R."/>
            <person name="Shah K.A."/>
            <person name="Whittaker C.A."/>
            <person name="Wu J."/>
            <person name="Bartlett M.C."/>
            <person name="Ma D."/>
            <person name="Leeson R.L."/>
            <person name="Priest M."/>
            <person name="Young S.K."/>
            <person name="Love J.C."/>
        </authorList>
    </citation>
    <scope>NUCLEOTIDE SEQUENCE [LARGE SCALE GENOMIC DNA]</scope>
    <source>
        <strain evidence="12 13">ATCC 28485</strain>
    </source>
</reference>
<evidence type="ECO:0000256" key="9">
    <source>
        <dbReference type="SAM" id="MobiDB-lite"/>
    </source>
</evidence>
<dbReference type="GO" id="GO:0005771">
    <property type="term" value="C:multivesicular body"/>
    <property type="evidence" value="ECO:0007669"/>
    <property type="project" value="TreeGrafter"/>
</dbReference>
<dbReference type="GO" id="GO:0032511">
    <property type="term" value="P:late endosome to vacuole transport via multivesicular body sorting pathway"/>
    <property type="evidence" value="ECO:0007669"/>
    <property type="project" value="InterPro"/>
</dbReference>
<feature type="region of interest" description="Disordered" evidence="9">
    <location>
        <begin position="257"/>
        <end position="311"/>
    </location>
</feature>
<dbReference type="Gene3D" id="1.25.40.270">
    <property type="entry name" value="Vacuolar protein sorting-associated protein vta1"/>
    <property type="match status" value="1"/>
</dbReference>
<dbReference type="Pfam" id="PF18097">
    <property type="entry name" value="Vta1_C"/>
    <property type="match status" value="1"/>
</dbReference>
<dbReference type="EMBL" id="CP014587">
    <property type="protein sequence ID" value="ANZ77531.1"/>
    <property type="molecule type" value="Genomic_DNA"/>
</dbReference>
<dbReference type="Pfam" id="PF04652">
    <property type="entry name" value="Vta1"/>
    <property type="match status" value="1"/>
</dbReference>
<dbReference type="GO" id="GO:0015031">
    <property type="term" value="P:protein transport"/>
    <property type="evidence" value="ECO:0007669"/>
    <property type="project" value="UniProtKB-KW"/>
</dbReference>
<dbReference type="InterPro" id="IPR023175">
    <property type="entry name" value="Vta1/CALS_N_sf"/>
</dbReference>
<organism evidence="12 13">
    <name type="scientific">Komagataella pastoris</name>
    <name type="common">Yeast</name>
    <name type="synonym">Pichia pastoris</name>
    <dbReference type="NCBI Taxonomy" id="4922"/>
    <lineage>
        <taxon>Eukaryota</taxon>
        <taxon>Fungi</taxon>
        <taxon>Dikarya</taxon>
        <taxon>Ascomycota</taxon>
        <taxon>Saccharomycotina</taxon>
        <taxon>Pichiomycetes</taxon>
        <taxon>Pichiales</taxon>
        <taxon>Pichiaceae</taxon>
        <taxon>Komagataella</taxon>
    </lineage>
</organism>
<feature type="domain" description="Vta1 C-terminal" evidence="11">
    <location>
        <begin position="322"/>
        <end position="358"/>
    </location>
</feature>
<evidence type="ECO:0000313" key="13">
    <source>
        <dbReference type="Proteomes" id="UP000094565"/>
    </source>
</evidence>
<evidence type="ECO:0000256" key="2">
    <source>
        <dbReference type="ARBA" id="ARBA00004496"/>
    </source>
</evidence>
<dbReference type="InterPro" id="IPR041212">
    <property type="entry name" value="Vta1_C"/>
</dbReference>